<sequence length="858" mass="94263">MEKEQELEWAEAQGIEISVDLVTVAKRQLQFLSAVDRKRFLYEGPSLERAIYRYNACWLPLLAKHSESPLFEGPLVVPLDCEWIWHCHRLNPVQYKSDCEELYGKILDNSNVISTIGNFCLRETEEVWNELYPEEPFNFNPTGEFQEDFPKVPSGLAKYTKYDLVSAVKRQSPFFYQVSRPHMDNDIFLQEAVARYKGFLYLIRTNREKSIKRFCVPTYDIDLIWHSHQLNPLSYCKDLKKVLGMILEHDDMDSDRTKGKKLDTGFSGTTKQWEETFGTRYWKAGAMYRGNAPSPLMPSSYSTDMLKNHVVSSQECQKIVHLPELKSVEVLLEFVEVKNVPDGLKGNLFVQFMKSQPDAIFSTKWKLSISSETGVKQVASFQCEPKGELQFDLICLRTSNIPISRTPLTLGSISIPLEDIFAPISKLSVEKWLELRPGSGSVSSKPISLRVAISFTVPNPAPRELRIFSARELSRCTSFLPSCTRIQQAKGLTQVIDEAGNDVISLQLRDSLKAKVGRNSVPSKEVIGITTSGESCNLAELVKTGWSLIDGQWLLDSRQMPNEDGHLFKLEGNRLVKFFQGRKLDYEPKHCEKHNHEQDFVTAVEFSAEYPYGRAVALFNFKYGVIKIKEEWMVVPGIMTAFLLHTRKKKGYNGLTLSDEKLEVDTVPENVHTSHEEEKSTNLINLSLHSTDLKDNFSEGNADMPVEDEAFSNGCRKYAGDGISKGNITMPLKGDTLSSRCGGCGAGCGSGCRNMVKSSGCGAGGCGGECGSIVKSGGCGGGCGGCGAGGCGGGCGSIVNSSGCGGCGAGGCGGGCESIEKSGGCGGCGGGFGYKSSQSNEGNHLNDAITAGNNLLTA</sequence>
<dbReference type="InterPro" id="IPR009836">
    <property type="entry name" value="GRDP-like"/>
</dbReference>
<reference evidence="4" key="1">
    <citation type="submission" date="2025-08" db="UniProtKB">
        <authorList>
            <consortium name="RefSeq"/>
        </authorList>
    </citation>
    <scope>IDENTIFICATION</scope>
    <source>
        <strain evidence="4">OHB3-1</strain>
    </source>
</reference>
<evidence type="ECO:0000313" key="4">
    <source>
        <dbReference type="RefSeq" id="XP_022153994.1"/>
    </source>
</evidence>
<keyword evidence="3" id="KW-1185">Reference proteome</keyword>
<evidence type="ECO:0000313" key="3">
    <source>
        <dbReference type="Proteomes" id="UP000504603"/>
    </source>
</evidence>
<dbReference type="InterPro" id="IPR057518">
    <property type="entry name" value="GRDP_C"/>
</dbReference>
<proteinExistence type="predicted"/>
<accession>A0A6J1DKR1</accession>
<dbReference type="OrthoDB" id="2684236at2759"/>
<dbReference type="GeneID" id="111021364"/>
<dbReference type="AlphaFoldDB" id="A0A6J1DKR1"/>
<evidence type="ECO:0000259" key="1">
    <source>
        <dbReference type="Pfam" id="PF25334"/>
    </source>
</evidence>
<dbReference type="Pfam" id="PF25334">
    <property type="entry name" value="C2_GRDP"/>
    <property type="match status" value="1"/>
</dbReference>
<organism evidence="3 4">
    <name type="scientific">Momordica charantia</name>
    <name type="common">Bitter gourd</name>
    <name type="synonym">Balsam pear</name>
    <dbReference type="NCBI Taxonomy" id="3673"/>
    <lineage>
        <taxon>Eukaryota</taxon>
        <taxon>Viridiplantae</taxon>
        <taxon>Streptophyta</taxon>
        <taxon>Embryophyta</taxon>
        <taxon>Tracheophyta</taxon>
        <taxon>Spermatophyta</taxon>
        <taxon>Magnoliopsida</taxon>
        <taxon>eudicotyledons</taxon>
        <taxon>Gunneridae</taxon>
        <taxon>Pentapetalae</taxon>
        <taxon>rosids</taxon>
        <taxon>fabids</taxon>
        <taxon>Cucurbitales</taxon>
        <taxon>Cucurbitaceae</taxon>
        <taxon>Momordiceae</taxon>
        <taxon>Momordica</taxon>
    </lineage>
</organism>
<gene>
    <name evidence="4" type="primary">LOC111021364</name>
</gene>
<evidence type="ECO:0000259" key="2">
    <source>
        <dbReference type="Pfam" id="PF25335"/>
    </source>
</evidence>
<feature type="domain" description="GRDP C2" evidence="1">
    <location>
        <begin position="325"/>
        <end position="457"/>
    </location>
</feature>
<protein>
    <submittedName>
        <fullName evidence="4">Glycine-rich domain-containing protein 1 isoform X1</fullName>
    </submittedName>
</protein>
<dbReference type="Pfam" id="PF07173">
    <property type="entry name" value="GRDP-like"/>
    <property type="match status" value="1"/>
</dbReference>
<dbReference type="InterPro" id="IPR057458">
    <property type="entry name" value="GRDP_C2"/>
</dbReference>
<feature type="domain" description="GRPD C-terminal" evidence="2">
    <location>
        <begin position="495"/>
        <end position="628"/>
    </location>
</feature>
<dbReference type="Pfam" id="PF25335">
    <property type="entry name" value="GRDP_C"/>
    <property type="match status" value="1"/>
</dbReference>
<dbReference type="KEGG" id="mcha:111021364"/>
<dbReference type="PANTHER" id="PTHR34365">
    <property type="entry name" value="ENOLASE (DUF1399)"/>
    <property type="match status" value="1"/>
</dbReference>
<dbReference type="RefSeq" id="XP_022153994.1">
    <property type="nucleotide sequence ID" value="XM_022298302.1"/>
</dbReference>
<dbReference type="Proteomes" id="UP000504603">
    <property type="component" value="Unplaced"/>
</dbReference>
<name>A0A6J1DKR1_MOMCH</name>
<dbReference type="PANTHER" id="PTHR34365:SF7">
    <property type="entry name" value="GLYCINE-RICH DOMAIN-CONTAINING PROTEIN 1"/>
    <property type="match status" value="1"/>
</dbReference>